<evidence type="ECO:0000259" key="4">
    <source>
        <dbReference type="PROSITE" id="PS51192"/>
    </source>
</evidence>
<protein>
    <submittedName>
        <fullName evidence="6">DUF1998 domain-containing protein</fullName>
    </submittedName>
</protein>
<dbReference type="KEGG" id="aji:C0Z10_01690"/>
<dbReference type="NCBIfam" id="TIGR03817">
    <property type="entry name" value="DECH_helic"/>
    <property type="match status" value="1"/>
</dbReference>
<dbReference type="InterPro" id="IPR022307">
    <property type="entry name" value="Helicase_put_actinobac"/>
</dbReference>
<dbReference type="InterPro" id="IPR001650">
    <property type="entry name" value="Helicase_C-like"/>
</dbReference>
<dbReference type="GO" id="GO:0005524">
    <property type="term" value="F:ATP binding"/>
    <property type="evidence" value="ECO:0007669"/>
    <property type="project" value="UniProtKB-KW"/>
</dbReference>
<keyword evidence="2" id="KW-0378">Hydrolase</keyword>
<evidence type="ECO:0000313" key="6">
    <source>
        <dbReference type="EMBL" id="AZZ38670.1"/>
    </source>
</evidence>
<dbReference type="Gene3D" id="3.40.50.300">
    <property type="entry name" value="P-loop containing nucleotide triphosphate hydrolases"/>
    <property type="match status" value="2"/>
</dbReference>
<organism evidence="6 7">
    <name type="scientific">Acidipropionibacterium jensenii</name>
    <dbReference type="NCBI Taxonomy" id="1749"/>
    <lineage>
        <taxon>Bacteria</taxon>
        <taxon>Bacillati</taxon>
        <taxon>Actinomycetota</taxon>
        <taxon>Actinomycetes</taxon>
        <taxon>Propionibacteriales</taxon>
        <taxon>Propionibacteriaceae</taxon>
        <taxon>Acidipropionibacterium</taxon>
    </lineage>
</organism>
<evidence type="ECO:0000313" key="7">
    <source>
        <dbReference type="Proteomes" id="UP000285875"/>
    </source>
</evidence>
<dbReference type="Pfam" id="PF00271">
    <property type="entry name" value="Helicase_C"/>
    <property type="match status" value="1"/>
</dbReference>
<feature type="domain" description="Helicase C-terminal" evidence="5">
    <location>
        <begin position="281"/>
        <end position="432"/>
    </location>
</feature>
<dbReference type="SMART" id="SM00490">
    <property type="entry name" value="HELICc"/>
    <property type="match status" value="1"/>
</dbReference>
<reference evidence="7" key="1">
    <citation type="submission" date="2017-12" db="EMBL/GenBank/DDBJ databases">
        <title>Whole genome sequencing of Acidipropionibacterium jensenii strains JS279 and JS280.</title>
        <authorList>
            <person name="Deptula P."/>
            <person name="Laine P."/>
            <person name="Smolander O.-P."/>
            <person name="Paulin L."/>
            <person name="Auvinen P."/>
            <person name="Varmanen P."/>
        </authorList>
    </citation>
    <scope>NUCLEOTIDE SEQUENCE [LARGE SCALE GENOMIC DNA]</scope>
    <source>
        <strain evidence="7">JS280</strain>
    </source>
</reference>
<dbReference type="CDD" id="cd17923">
    <property type="entry name" value="DEXHc_Hrq1-like"/>
    <property type="match status" value="1"/>
</dbReference>
<dbReference type="GO" id="GO:0003676">
    <property type="term" value="F:nucleic acid binding"/>
    <property type="evidence" value="ECO:0007669"/>
    <property type="project" value="InterPro"/>
</dbReference>
<dbReference type="SUPFAM" id="SSF52540">
    <property type="entry name" value="P-loop containing nucleoside triphosphate hydrolases"/>
    <property type="match status" value="1"/>
</dbReference>
<evidence type="ECO:0000256" key="1">
    <source>
        <dbReference type="ARBA" id="ARBA00022741"/>
    </source>
</evidence>
<dbReference type="AlphaFoldDB" id="A0A3T0RXP0"/>
<dbReference type="Proteomes" id="UP000285875">
    <property type="component" value="Chromosome"/>
</dbReference>
<name>A0A3T0RXP0_9ACTN</name>
<dbReference type="Pfam" id="PF00270">
    <property type="entry name" value="DEAD"/>
    <property type="match status" value="1"/>
</dbReference>
<dbReference type="GO" id="GO:0016787">
    <property type="term" value="F:hydrolase activity"/>
    <property type="evidence" value="ECO:0007669"/>
    <property type="project" value="UniProtKB-KW"/>
</dbReference>
<sequence length="761" mass="81998">MSGAEVVHIDHRDAMAGRTTRWPQWLPADVVSSIEASGIPRPWLHQCALAELAFSGHHCAICTSTASGKTLAYLLPVMAATASVSPVQGTPALDGVPWGGAAGAPLREPLVTRRRRTALYLAPTKALAHDQWRVCREIGPDGWPVATLDGDSDQAERRFARDEAGYVLTNPDMLHRSVLPNHSRWRALLGGLSYVVVDEAHRYRGVFGAHVAQVLRRLRRLCRMYGADPVFILSSATATNAAEAGRRLVGVPAMEVVDADSSPHPARDVVLWQPADSTTVDAARLVAALADDRRQTICFVASRALAEVIAVNAQDRVTSGAVIASYRSGYLPQDRRRIEAGLQDGSIRAVVATNALELGVDVSGMDAVVIVGYPGRLSALWQQAGRAGRAGHDALVVVLAREDPLDQYLFSHPDLIFSRSVETTVLHPDNPYVMGPHLAAAAQEGCLTPADEQIYGSALRPVADLLVSQKVLRRRGQRLFWTRPERAVDAIDLRSMGGPGIDVIDRTTGRVIGVVDERAGDRTVHPGAVYLLQGEQWLVDEYLPEEHQALVHRDLPGYWTQPQSASTVHIVDEVERRGFGPGYVATGDVELTEQVIGYLRRDEISNEVWDSTALEMPVHTMVTQACWFVVPDPVVDRLGLGAVALAGAAHGTEHTAIGILPAFAPCDRWDIGGVSTALLADTGACTIVIHDGQAGGAGFARSGYEQAERWWHATSRRLLECPCESGCPSCVVSPKCGNANQMLDKGSARLLASAMDPLGGQ</sequence>
<dbReference type="PROSITE" id="PS00690">
    <property type="entry name" value="DEAH_ATP_HELICASE"/>
    <property type="match status" value="1"/>
</dbReference>
<dbReference type="Pfam" id="PF09369">
    <property type="entry name" value="MZB"/>
    <property type="match status" value="1"/>
</dbReference>
<dbReference type="InterPro" id="IPR011545">
    <property type="entry name" value="DEAD/DEAH_box_helicase_dom"/>
</dbReference>
<proteinExistence type="predicted"/>
<keyword evidence="3" id="KW-0067">ATP-binding</keyword>
<feature type="domain" description="Helicase ATP-binding" evidence="4">
    <location>
        <begin position="50"/>
        <end position="256"/>
    </location>
</feature>
<dbReference type="SMART" id="SM00487">
    <property type="entry name" value="DEXDc"/>
    <property type="match status" value="1"/>
</dbReference>
<evidence type="ECO:0000256" key="3">
    <source>
        <dbReference type="ARBA" id="ARBA00022840"/>
    </source>
</evidence>
<dbReference type="InterPro" id="IPR018973">
    <property type="entry name" value="MZB"/>
</dbReference>
<dbReference type="GO" id="GO:0036297">
    <property type="term" value="P:interstrand cross-link repair"/>
    <property type="evidence" value="ECO:0007669"/>
    <property type="project" value="TreeGrafter"/>
</dbReference>
<dbReference type="InterPro" id="IPR027417">
    <property type="entry name" value="P-loop_NTPase"/>
</dbReference>
<dbReference type="InterPro" id="IPR014001">
    <property type="entry name" value="Helicase_ATP-bd"/>
</dbReference>
<evidence type="ECO:0000259" key="5">
    <source>
        <dbReference type="PROSITE" id="PS51194"/>
    </source>
</evidence>
<dbReference type="PROSITE" id="PS51194">
    <property type="entry name" value="HELICASE_CTER"/>
    <property type="match status" value="1"/>
</dbReference>
<evidence type="ECO:0000256" key="2">
    <source>
        <dbReference type="ARBA" id="ARBA00022801"/>
    </source>
</evidence>
<dbReference type="GO" id="GO:0006289">
    <property type="term" value="P:nucleotide-excision repair"/>
    <property type="evidence" value="ECO:0007669"/>
    <property type="project" value="TreeGrafter"/>
</dbReference>
<dbReference type="CDD" id="cd18797">
    <property type="entry name" value="SF2_C_Hrq"/>
    <property type="match status" value="1"/>
</dbReference>
<dbReference type="PANTHER" id="PTHR47957">
    <property type="entry name" value="ATP-DEPENDENT HELICASE HRQ1"/>
    <property type="match status" value="1"/>
</dbReference>
<accession>A0A3T0RXP0</accession>
<gene>
    <name evidence="6" type="ORF">C0Z10_01690</name>
</gene>
<keyword evidence="1" id="KW-0547">Nucleotide-binding</keyword>
<dbReference type="InterPro" id="IPR002464">
    <property type="entry name" value="DNA/RNA_helicase_DEAH_CS"/>
</dbReference>
<dbReference type="PANTHER" id="PTHR47957:SF3">
    <property type="entry name" value="ATP-DEPENDENT HELICASE HRQ1"/>
    <property type="match status" value="1"/>
</dbReference>
<dbReference type="GO" id="GO:0043138">
    <property type="term" value="F:3'-5' DNA helicase activity"/>
    <property type="evidence" value="ECO:0007669"/>
    <property type="project" value="TreeGrafter"/>
</dbReference>
<dbReference type="PROSITE" id="PS51192">
    <property type="entry name" value="HELICASE_ATP_BIND_1"/>
    <property type="match status" value="1"/>
</dbReference>
<dbReference type="EMBL" id="CP025570">
    <property type="protein sequence ID" value="AZZ38670.1"/>
    <property type="molecule type" value="Genomic_DNA"/>
</dbReference>